<dbReference type="AlphaFoldDB" id="A0AA40AFZ8"/>
<evidence type="ECO:0000313" key="1">
    <source>
        <dbReference type="EMBL" id="KAK0715155.1"/>
    </source>
</evidence>
<name>A0AA40AFZ8_9PEZI</name>
<sequence>MYLGRVGEYITIPIDESVELDTTRETTARLVTKVPMMSPFPGIRLTNPGTVPTSNVWKTFTIKFEDAACQNSFIQRWMAAKQNRAATKVAEVVSDTGSASTAAKLKGTNKHLNSGGNLHGMDGGP</sequence>
<reference evidence="1" key="1">
    <citation type="submission" date="2023-06" db="EMBL/GenBank/DDBJ databases">
        <title>Genome-scale phylogeny and comparative genomics of the fungal order Sordariales.</title>
        <authorList>
            <consortium name="Lawrence Berkeley National Laboratory"/>
            <person name="Hensen N."/>
            <person name="Bonometti L."/>
            <person name="Westerberg I."/>
            <person name="Brannstrom I.O."/>
            <person name="Guillou S."/>
            <person name="Cros-Aarteil S."/>
            <person name="Calhoun S."/>
            <person name="Haridas S."/>
            <person name="Kuo A."/>
            <person name="Mondo S."/>
            <person name="Pangilinan J."/>
            <person name="Riley R."/>
            <person name="Labutti K."/>
            <person name="Andreopoulos B."/>
            <person name="Lipzen A."/>
            <person name="Chen C."/>
            <person name="Yanf M."/>
            <person name="Daum C."/>
            <person name="Ng V."/>
            <person name="Clum A."/>
            <person name="Steindorff A."/>
            <person name="Ohm R."/>
            <person name="Martin F."/>
            <person name="Silar P."/>
            <person name="Natvig D."/>
            <person name="Lalanne C."/>
            <person name="Gautier V."/>
            <person name="Ament-Velasquez S.L."/>
            <person name="Kruys A."/>
            <person name="Hutchinson M.I."/>
            <person name="Powell A.J."/>
            <person name="Barry K."/>
            <person name="Miller A.N."/>
            <person name="Grigoriev I.V."/>
            <person name="Debuchy R."/>
            <person name="Gladieux P."/>
            <person name="Thoren M.H."/>
            <person name="Johannesson H."/>
        </authorList>
    </citation>
    <scope>NUCLEOTIDE SEQUENCE</scope>
    <source>
        <strain evidence="1">SMH4607-1</strain>
    </source>
</reference>
<evidence type="ECO:0000313" key="2">
    <source>
        <dbReference type="Proteomes" id="UP001172102"/>
    </source>
</evidence>
<organism evidence="1 2">
    <name type="scientific">Lasiosphaeris hirsuta</name>
    <dbReference type="NCBI Taxonomy" id="260670"/>
    <lineage>
        <taxon>Eukaryota</taxon>
        <taxon>Fungi</taxon>
        <taxon>Dikarya</taxon>
        <taxon>Ascomycota</taxon>
        <taxon>Pezizomycotina</taxon>
        <taxon>Sordariomycetes</taxon>
        <taxon>Sordariomycetidae</taxon>
        <taxon>Sordariales</taxon>
        <taxon>Lasiosphaeriaceae</taxon>
        <taxon>Lasiosphaeris</taxon>
    </lineage>
</organism>
<keyword evidence="2" id="KW-1185">Reference proteome</keyword>
<dbReference type="Proteomes" id="UP001172102">
    <property type="component" value="Unassembled WGS sequence"/>
</dbReference>
<accession>A0AA40AFZ8</accession>
<comment type="caution">
    <text evidence="1">The sequence shown here is derived from an EMBL/GenBank/DDBJ whole genome shotgun (WGS) entry which is preliminary data.</text>
</comment>
<proteinExistence type="predicted"/>
<dbReference type="EMBL" id="JAUKUA010000004">
    <property type="protein sequence ID" value="KAK0715155.1"/>
    <property type="molecule type" value="Genomic_DNA"/>
</dbReference>
<protein>
    <submittedName>
        <fullName evidence="1">Uncharacterized protein</fullName>
    </submittedName>
</protein>
<gene>
    <name evidence="1" type="ORF">B0H67DRAFT_580112</name>
</gene>